<dbReference type="PANTHER" id="PTHR42718:SF46">
    <property type="entry name" value="BLR6921 PROTEIN"/>
    <property type="match status" value="1"/>
</dbReference>
<name>A0A3M2MC87_9ACTN</name>
<dbReference type="InterPro" id="IPR020846">
    <property type="entry name" value="MFS_dom"/>
</dbReference>
<dbReference type="GO" id="GO:0022857">
    <property type="term" value="F:transmembrane transporter activity"/>
    <property type="evidence" value="ECO:0007669"/>
    <property type="project" value="InterPro"/>
</dbReference>
<keyword evidence="4 7" id="KW-0812">Transmembrane</keyword>
<keyword evidence="6 7" id="KW-0472">Membrane</keyword>
<feature type="transmembrane region" description="Helical" evidence="7">
    <location>
        <begin position="197"/>
        <end position="215"/>
    </location>
</feature>
<dbReference type="Proteomes" id="UP000282674">
    <property type="component" value="Unassembled WGS sequence"/>
</dbReference>
<evidence type="ECO:0000256" key="5">
    <source>
        <dbReference type="ARBA" id="ARBA00022989"/>
    </source>
</evidence>
<feature type="transmembrane region" description="Helical" evidence="7">
    <location>
        <begin position="289"/>
        <end position="309"/>
    </location>
</feature>
<feature type="transmembrane region" description="Helical" evidence="7">
    <location>
        <begin position="102"/>
        <end position="124"/>
    </location>
</feature>
<dbReference type="CDD" id="cd17321">
    <property type="entry name" value="MFS_MMR_MDR_like"/>
    <property type="match status" value="1"/>
</dbReference>
<keyword evidence="5 7" id="KW-1133">Transmembrane helix</keyword>
<evidence type="ECO:0000256" key="6">
    <source>
        <dbReference type="ARBA" id="ARBA00023136"/>
    </source>
</evidence>
<organism evidence="9 10">
    <name type="scientific">Actinomadura harenae</name>
    <dbReference type="NCBI Taxonomy" id="2483351"/>
    <lineage>
        <taxon>Bacteria</taxon>
        <taxon>Bacillati</taxon>
        <taxon>Actinomycetota</taxon>
        <taxon>Actinomycetes</taxon>
        <taxon>Streptosporangiales</taxon>
        <taxon>Thermomonosporaceae</taxon>
        <taxon>Actinomadura</taxon>
    </lineage>
</organism>
<feature type="transmembrane region" description="Helical" evidence="7">
    <location>
        <begin position="258"/>
        <end position="277"/>
    </location>
</feature>
<keyword evidence="10" id="KW-1185">Reference proteome</keyword>
<feature type="transmembrane region" description="Helical" evidence="7">
    <location>
        <begin position="321"/>
        <end position="339"/>
    </location>
</feature>
<feature type="domain" description="Major facilitator superfamily (MFS) profile" evidence="8">
    <location>
        <begin position="11"/>
        <end position="451"/>
    </location>
</feature>
<feature type="transmembrane region" description="Helical" evidence="7">
    <location>
        <begin position="163"/>
        <end position="185"/>
    </location>
</feature>
<evidence type="ECO:0000256" key="1">
    <source>
        <dbReference type="ARBA" id="ARBA00004651"/>
    </source>
</evidence>
<dbReference type="PANTHER" id="PTHR42718">
    <property type="entry name" value="MAJOR FACILITATOR SUPERFAMILY MULTIDRUG TRANSPORTER MFSC"/>
    <property type="match status" value="1"/>
</dbReference>
<dbReference type="SUPFAM" id="SSF103473">
    <property type="entry name" value="MFS general substrate transporter"/>
    <property type="match status" value="1"/>
</dbReference>
<feature type="transmembrane region" description="Helical" evidence="7">
    <location>
        <begin position="428"/>
        <end position="447"/>
    </location>
</feature>
<evidence type="ECO:0000256" key="3">
    <source>
        <dbReference type="ARBA" id="ARBA00022475"/>
    </source>
</evidence>
<feature type="transmembrane region" description="Helical" evidence="7">
    <location>
        <begin position="77"/>
        <end position="96"/>
    </location>
</feature>
<evidence type="ECO:0000313" key="9">
    <source>
        <dbReference type="EMBL" id="RMI47066.1"/>
    </source>
</evidence>
<feature type="transmembrane region" description="Helical" evidence="7">
    <location>
        <begin position="12"/>
        <end position="33"/>
    </location>
</feature>
<protein>
    <submittedName>
        <fullName evidence="9">MFS transporter</fullName>
    </submittedName>
</protein>
<keyword evidence="2" id="KW-0813">Transport</keyword>
<dbReference type="Gene3D" id="1.20.1250.20">
    <property type="entry name" value="MFS general substrate transporter like domains"/>
    <property type="match status" value="1"/>
</dbReference>
<feature type="transmembrane region" description="Helical" evidence="7">
    <location>
        <begin position="136"/>
        <end position="157"/>
    </location>
</feature>
<feature type="transmembrane region" description="Helical" evidence="7">
    <location>
        <begin position="345"/>
        <end position="366"/>
    </location>
</feature>
<evidence type="ECO:0000259" key="8">
    <source>
        <dbReference type="PROSITE" id="PS50850"/>
    </source>
</evidence>
<dbReference type="InterPro" id="IPR011701">
    <property type="entry name" value="MFS"/>
</dbReference>
<evidence type="ECO:0000256" key="2">
    <source>
        <dbReference type="ARBA" id="ARBA00022448"/>
    </source>
</evidence>
<comment type="subcellular location">
    <subcellularLocation>
        <location evidence="1">Cell membrane</location>
        <topology evidence="1">Multi-pass membrane protein</topology>
    </subcellularLocation>
</comment>
<feature type="transmembrane region" description="Helical" evidence="7">
    <location>
        <begin position="45"/>
        <end position="65"/>
    </location>
</feature>
<dbReference type="EMBL" id="RFFG01000005">
    <property type="protein sequence ID" value="RMI47066.1"/>
    <property type="molecule type" value="Genomic_DNA"/>
</dbReference>
<evidence type="ECO:0000256" key="4">
    <source>
        <dbReference type="ARBA" id="ARBA00022692"/>
    </source>
</evidence>
<proteinExistence type="predicted"/>
<evidence type="ECO:0000256" key="7">
    <source>
        <dbReference type="SAM" id="Phobius"/>
    </source>
</evidence>
<dbReference type="Gene3D" id="1.20.1720.10">
    <property type="entry name" value="Multidrug resistance protein D"/>
    <property type="match status" value="1"/>
</dbReference>
<dbReference type="AlphaFoldDB" id="A0A3M2MC87"/>
<dbReference type="InterPro" id="IPR036259">
    <property type="entry name" value="MFS_trans_sf"/>
</dbReference>
<keyword evidence="3" id="KW-1003">Cell membrane</keyword>
<reference evidence="9 10" key="1">
    <citation type="submission" date="2018-10" db="EMBL/GenBank/DDBJ databases">
        <title>Isolation from soil.</title>
        <authorList>
            <person name="Hu J."/>
        </authorList>
    </citation>
    <scope>NUCLEOTIDE SEQUENCE [LARGE SCALE GENOMIC DNA]</scope>
    <source>
        <strain evidence="9 10">NEAU-Ht49</strain>
    </source>
</reference>
<dbReference type="PROSITE" id="PS50850">
    <property type="entry name" value="MFS"/>
    <property type="match status" value="1"/>
</dbReference>
<dbReference type="Pfam" id="PF07690">
    <property type="entry name" value="MFS_1"/>
    <property type="match status" value="1"/>
</dbReference>
<evidence type="ECO:0000313" key="10">
    <source>
        <dbReference type="Proteomes" id="UP000282674"/>
    </source>
</evidence>
<dbReference type="PROSITE" id="PS51257">
    <property type="entry name" value="PROKAR_LIPOPROTEIN"/>
    <property type="match status" value="1"/>
</dbReference>
<comment type="caution">
    <text evidence="9">The sequence shown here is derived from an EMBL/GenBank/DDBJ whole genome shotgun (WGS) entry which is preliminary data.</text>
</comment>
<feature type="transmembrane region" description="Helical" evidence="7">
    <location>
        <begin position="387"/>
        <end position="408"/>
    </location>
</feature>
<accession>A0A3M2MC87</accession>
<feature type="transmembrane region" description="Helical" evidence="7">
    <location>
        <begin position="221"/>
        <end position="237"/>
    </location>
</feature>
<dbReference type="GO" id="GO:0005886">
    <property type="term" value="C:plasma membrane"/>
    <property type="evidence" value="ECO:0007669"/>
    <property type="project" value="UniProtKB-SubCell"/>
</dbReference>
<sequence length="472" mass="47934">MEVRVSRATLTLAVIVSCELMLMLDGTITNVALPGIRDGLGLSPGGLAWVSNAFLLAYGGLMLLGGRAGDVLGRRRVFVGGMVLFTAASLLGGLAQNPAWLIAARAAQGAGAALAAPSTLALLTTNFDGPARTRALSVYSSVTASAMTLGLVLGGVITSTLSWRWVLLVNVPIGVLVVALTPRVVTESPRLGGRFDLSGALTSALGLAALTLGLAGVGNRPLAIGLGVLLLAAFVLVERRAVQPVTPLRLFADRARSAALLALLLIPMTTMSAQFLIVQYLQEALGWGALRAGLAFLPMAFGMFVTARYAPRVMGALSSRLVALLGTVLMAGGLAWLAFLPETNGYALGVAGPLLLLGAGLGFVVVPFNMTIMATVAPADSGAAAGLLQTAMLTGASMGIAVLSSVYASSVDGRAASRSVIADGMSGAFTVATVLAAVAFLVVLAAFRTPAPPVPDAPREPAPALEGENGRV</sequence>
<gene>
    <name evidence="9" type="ORF">EBO15_03990</name>
</gene>